<dbReference type="AlphaFoldDB" id="A0A834JA68"/>
<comment type="caution">
    <text evidence="1">The sequence shown here is derived from an EMBL/GenBank/DDBJ whole genome shotgun (WGS) entry which is preliminary data.</text>
</comment>
<accession>A0A834JA68</accession>
<reference evidence="1" key="1">
    <citation type="journal article" date="2020" name="G3 (Bethesda)">
        <title>High-Quality Assemblies for Three Invasive Social Wasps from the &lt;i&gt;Vespula&lt;/i&gt; Genus.</title>
        <authorList>
            <person name="Harrop T.W.R."/>
            <person name="Guhlin J."/>
            <person name="McLaughlin G.M."/>
            <person name="Permina E."/>
            <person name="Stockwell P."/>
            <person name="Gilligan J."/>
            <person name="Le Lec M.F."/>
            <person name="Gruber M.A.M."/>
            <person name="Quinn O."/>
            <person name="Lovegrove M."/>
            <person name="Duncan E.J."/>
            <person name="Remnant E.J."/>
            <person name="Van Eeckhoven J."/>
            <person name="Graham B."/>
            <person name="Knapp R.A."/>
            <person name="Langford K.W."/>
            <person name="Kronenberg Z."/>
            <person name="Press M.O."/>
            <person name="Eacker S.M."/>
            <person name="Wilson-Rankin E.E."/>
            <person name="Purcell J."/>
            <person name="Lester P.J."/>
            <person name="Dearden P.K."/>
        </authorList>
    </citation>
    <scope>NUCLEOTIDE SEQUENCE</scope>
    <source>
        <strain evidence="1">Linc-1</strain>
    </source>
</reference>
<proteinExistence type="predicted"/>
<sequence length="119" mass="13078">MVPRDGAGDGTDKRVTNTYIARYGRECAHIYGNVEQASSAIAQRLIWYNGEFIWVDSPPFNQQDCLRPPTDTATDYRVGPHCASPRKIIPVETTLLSSDELAAAGWRAFETTGTVITTG</sequence>
<evidence type="ECO:0000313" key="1">
    <source>
        <dbReference type="EMBL" id="KAF7383249.1"/>
    </source>
</evidence>
<keyword evidence="2" id="KW-1185">Reference proteome</keyword>
<evidence type="ECO:0000313" key="2">
    <source>
        <dbReference type="Proteomes" id="UP000617340"/>
    </source>
</evidence>
<organism evidence="1 2">
    <name type="scientific">Vespula germanica</name>
    <name type="common">German yellow jacket</name>
    <name type="synonym">Paravespula germanica</name>
    <dbReference type="NCBI Taxonomy" id="30212"/>
    <lineage>
        <taxon>Eukaryota</taxon>
        <taxon>Metazoa</taxon>
        <taxon>Ecdysozoa</taxon>
        <taxon>Arthropoda</taxon>
        <taxon>Hexapoda</taxon>
        <taxon>Insecta</taxon>
        <taxon>Pterygota</taxon>
        <taxon>Neoptera</taxon>
        <taxon>Endopterygota</taxon>
        <taxon>Hymenoptera</taxon>
        <taxon>Apocrita</taxon>
        <taxon>Aculeata</taxon>
        <taxon>Vespoidea</taxon>
        <taxon>Vespidae</taxon>
        <taxon>Vespinae</taxon>
        <taxon>Vespula</taxon>
    </lineage>
</organism>
<gene>
    <name evidence="1" type="ORF">HZH68_015098</name>
</gene>
<protein>
    <submittedName>
        <fullName evidence="1">Uncharacterized protein</fullName>
    </submittedName>
</protein>
<dbReference type="Proteomes" id="UP000617340">
    <property type="component" value="Unassembled WGS sequence"/>
</dbReference>
<name>A0A834JA68_VESGE</name>
<dbReference type="EMBL" id="JACSDZ010000019">
    <property type="protein sequence ID" value="KAF7383249.1"/>
    <property type="molecule type" value="Genomic_DNA"/>
</dbReference>